<name>A0A0B6D1V1_9GAMM</name>
<evidence type="ECO:0000313" key="3">
    <source>
        <dbReference type="Proteomes" id="UP000031830"/>
    </source>
</evidence>
<dbReference type="GO" id="GO:0015221">
    <property type="term" value="F:lipopolysaccharide transmembrane transporter activity"/>
    <property type="evidence" value="ECO:0007669"/>
    <property type="project" value="InterPro"/>
</dbReference>
<sequence length="211" mass="24188">MKFFTKYSLFANVLSIIIIIFAMLYISYNALDGAKPLKSNQQKNRVELKAFDFTYNKYDVKGNLATNFFSKELMRYINQDLFMIDLTEKSYDSKTGKLQWQVKSKHGYIQQFTGQNLTHLYDGVDSIIYTNDNSVDSQNNKKSDSTSLDKIFIKTSEMFYNSSTKDFYNARFTRIYDPETGNNTTGIGLSGNSAAKVTQLGQNVRSYYASS</sequence>
<accession>A0A0B6D1V1</accession>
<feature type="transmembrane region" description="Helical" evidence="1">
    <location>
        <begin position="7"/>
        <end position="28"/>
    </location>
</feature>
<evidence type="ECO:0000313" key="2">
    <source>
        <dbReference type="EMBL" id="AJI52836.1"/>
    </source>
</evidence>
<evidence type="ECO:0000256" key="1">
    <source>
        <dbReference type="SAM" id="Phobius"/>
    </source>
</evidence>
<dbReference type="NCBIfam" id="TIGR04409">
    <property type="entry name" value="LptC_YrbK"/>
    <property type="match status" value="1"/>
</dbReference>
<protein>
    <submittedName>
        <fullName evidence="2">LPS export ABC transporter periplasmic protein LptC</fullName>
    </submittedName>
</protein>
<dbReference type="GO" id="GO:0005886">
    <property type="term" value="C:plasma membrane"/>
    <property type="evidence" value="ECO:0007669"/>
    <property type="project" value="InterPro"/>
</dbReference>
<keyword evidence="1" id="KW-0472">Membrane</keyword>
<keyword evidence="1" id="KW-1133">Transmembrane helix</keyword>
<reference evidence="2 3" key="1">
    <citation type="journal article" date="2015" name="Genome Announc.">
        <title>Genome sequencing of 18 francisella strains to aid in assay development and testing.</title>
        <authorList>
            <person name="Johnson S.L."/>
            <person name="Daligault H.E."/>
            <person name="Davenport K.W."/>
            <person name="Coyne S.R."/>
            <person name="Frey K.G."/>
            <person name="Koroleva G.I."/>
            <person name="Broomall S.M."/>
            <person name="Bishop-Lilly K.A."/>
            <person name="Bruce D.C."/>
            <person name="Chertkov O."/>
            <person name="Freitas T."/>
            <person name="Jaissle J."/>
            <person name="Ladner J.T."/>
            <person name="Rosenzweig C.N."/>
            <person name="Gibbons H.S."/>
            <person name="Palacios G.F."/>
            <person name="Redden C.L."/>
            <person name="Xu Y."/>
            <person name="Minogue T.D."/>
            <person name="Chain P.S."/>
        </authorList>
    </citation>
    <scope>NUCLEOTIDE SEQUENCE [LARGE SCALE GENOMIC DNA]</scope>
    <source>
        <strain evidence="2 3">GA01-2794</strain>
    </source>
</reference>
<dbReference type="OrthoDB" id="5605548at2"/>
<dbReference type="Gene3D" id="2.60.450.10">
    <property type="entry name" value="Lipopolysaccharide (LPS) transport protein A like domain"/>
    <property type="match status" value="1"/>
</dbReference>
<dbReference type="AlphaFoldDB" id="A0A0B6D1V1"/>
<dbReference type="KEGG" id="fpz:LA55_1079"/>
<dbReference type="Proteomes" id="UP000031830">
    <property type="component" value="Chromosome"/>
</dbReference>
<organism evidence="2 3">
    <name type="scientific">Francisella philomiragia</name>
    <dbReference type="NCBI Taxonomy" id="28110"/>
    <lineage>
        <taxon>Bacteria</taxon>
        <taxon>Pseudomonadati</taxon>
        <taxon>Pseudomonadota</taxon>
        <taxon>Gammaproteobacteria</taxon>
        <taxon>Thiotrichales</taxon>
        <taxon>Francisellaceae</taxon>
        <taxon>Francisella</taxon>
    </lineage>
</organism>
<dbReference type="STRING" id="28110.KU46_1586"/>
<dbReference type="EMBL" id="CP009440">
    <property type="protein sequence ID" value="AJI52836.1"/>
    <property type="molecule type" value="Genomic_DNA"/>
</dbReference>
<dbReference type="Pfam" id="PF06835">
    <property type="entry name" value="LptC"/>
    <property type="match status" value="1"/>
</dbReference>
<dbReference type="RefSeq" id="WP_044526222.1">
    <property type="nucleotide sequence ID" value="NZ_CP009440.1"/>
</dbReference>
<dbReference type="InterPro" id="IPR010664">
    <property type="entry name" value="LipoPS_assembly_LptC-rel"/>
</dbReference>
<dbReference type="InterPro" id="IPR026265">
    <property type="entry name" value="LptC"/>
</dbReference>
<proteinExistence type="predicted"/>
<keyword evidence="1" id="KW-0812">Transmembrane</keyword>
<gene>
    <name evidence="2" type="primary">lptC</name>
    <name evidence="2" type="ORF">LA55_1079</name>
</gene>